<reference evidence="2" key="1">
    <citation type="journal article" date="2020" name="mSystems">
        <title>Genome- and Community-Level Interaction Insights into Carbon Utilization and Element Cycling Functions of Hydrothermarchaeota in Hydrothermal Sediment.</title>
        <authorList>
            <person name="Zhou Z."/>
            <person name="Liu Y."/>
            <person name="Xu W."/>
            <person name="Pan J."/>
            <person name="Luo Z.H."/>
            <person name="Li M."/>
        </authorList>
    </citation>
    <scope>NUCLEOTIDE SEQUENCE [LARGE SCALE GENOMIC DNA]</scope>
    <source>
        <strain evidence="2">HyVt-102</strain>
    </source>
</reference>
<sequence length="404" mass="45280">MPLIKLGVVIFIIILLLWKKVELWVVLLIGSLFAALLYLMPPLDILKTVLITAKSRTTLRVLGIIIMVMILGSVMKSGEILKVLNKGLSSLLRSRLLQYIVPPALIGLLPMPGGALVSAPMVDEIDTENNLSPEQKTYINFWYRHIWEYFWPLYPGLIVAASIMNVGIRELSLNQWIFTPLAIFAGIPFMLRFNFKVKGKTIPFKPMSIVYILYGLSPILLIIILYLVLNIPILISLLIVTAGTYGYLVIRKKITPFSFWKDMKWKTLLVIFFVFYFKNIMELSGGLSTISQYTGGITGKIIVFILFPFMVGFLTGVNQAYVAISFPLLQTLLLNTPHWIYLNGILVAYVSGFAGVLISPTHLCLVLSREYFGANMNGVYKYLVPSTMIILLGAIIVFLAGVVS</sequence>
<keyword evidence="1" id="KW-0812">Transmembrane</keyword>
<dbReference type="AlphaFoldDB" id="A0A7C0ZDM7"/>
<feature type="transmembrane region" description="Helical" evidence="1">
    <location>
        <begin position="176"/>
        <end position="195"/>
    </location>
</feature>
<feature type="transmembrane region" description="Helical" evidence="1">
    <location>
        <begin position="340"/>
        <end position="359"/>
    </location>
</feature>
<organism evidence="2">
    <name type="scientific">candidate division WOR-3 bacterium</name>
    <dbReference type="NCBI Taxonomy" id="2052148"/>
    <lineage>
        <taxon>Bacteria</taxon>
        <taxon>Bacteria division WOR-3</taxon>
    </lineage>
</organism>
<keyword evidence="1" id="KW-0472">Membrane</keyword>
<name>A0A7C0ZDM7_UNCW3</name>
<accession>A0A7C0ZDM7</accession>
<feature type="transmembrane region" description="Helical" evidence="1">
    <location>
        <begin position="301"/>
        <end position="328"/>
    </location>
</feature>
<feature type="transmembrane region" description="Helical" evidence="1">
    <location>
        <begin position="233"/>
        <end position="251"/>
    </location>
</feature>
<proteinExistence type="predicted"/>
<dbReference type="InterPro" id="IPR007294">
    <property type="entry name" value="DUF401"/>
</dbReference>
<feature type="transmembrane region" description="Helical" evidence="1">
    <location>
        <begin position="146"/>
        <end position="164"/>
    </location>
</feature>
<dbReference type="PANTHER" id="PTHR39556">
    <property type="entry name" value="PROTEIN, PUTATIVE-RELATED"/>
    <property type="match status" value="1"/>
</dbReference>
<feature type="transmembrane region" description="Helical" evidence="1">
    <location>
        <begin position="59"/>
        <end position="76"/>
    </location>
</feature>
<dbReference type="EMBL" id="DQWE01000337">
    <property type="protein sequence ID" value="HDI83534.1"/>
    <property type="molecule type" value="Genomic_DNA"/>
</dbReference>
<comment type="caution">
    <text evidence="2">The sequence shown here is derived from an EMBL/GenBank/DDBJ whole genome shotgun (WGS) entry which is preliminary data.</text>
</comment>
<feature type="transmembrane region" description="Helical" evidence="1">
    <location>
        <begin position="379"/>
        <end position="403"/>
    </location>
</feature>
<feature type="transmembrane region" description="Helical" evidence="1">
    <location>
        <begin position="207"/>
        <end position="227"/>
    </location>
</feature>
<feature type="transmembrane region" description="Helical" evidence="1">
    <location>
        <begin position="6"/>
        <end position="39"/>
    </location>
</feature>
<gene>
    <name evidence="2" type="ORF">ENF18_07080</name>
</gene>
<evidence type="ECO:0000313" key="2">
    <source>
        <dbReference type="EMBL" id="HDI83534.1"/>
    </source>
</evidence>
<dbReference type="Pfam" id="PF04165">
    <property type="entry name" value="DUF401"/>
    <property type="match status" value="1"/>
</dbReference>
<keyword evidence="1" id="KW-1133">Transmembrane helix</keyword>
<dbReference type="Proteomes" id="UP000885847">
    <property type="component" value="Unassembled WGS sequence"/>
</dbReference>
<feature type="transmembrane region" description="Helical" evidence="1">
    <location>
        <begin position="96"/>
        <end position="117"/>
    </location>
</feature>
<evidence type="ECO:0000256" key="1">
    <source>
        <dbReference type="SAM" id="Phobius"/>
    </source>
</evidence>
<dbReference type="PANTHER" id="PTHR39556:SF1">
    <property type="entry name" value="PROTEIN, PUTATIVE-RELATED"/>
    <property type="match status" value="1"/>
</dbReference>
<protein>
    <submittedName>
        <fullName evidence="2">DUF401 family protein</fullName>
    </submittedName>
</protein>